<feature type="compositionally biased region" description="Polar residues" evidence="1">
    <location>
        <begin position="217"/>
        <end position="273"/>
    </location>
</feature>
<dbReference type="Proteomes" id="UP000054279">
    <property type="component" value="Unassembled WGS sequence"/>
</dbReference>
<dbReference type="HOGENOM" id="CLU_542023_0_0_1"/>
<feature type="compositionally biased region" description="Basic and acidic residues" evidence="1">
    <location>
        <begin position="433"/>
        <end position="442"/>
    </location>
</feature>
<gene>
    <name evidence="2" type="ORF">M422DRAFT_49311</name>
</gene>
<dbReference type="EMBL" id="KN837146">
    <property type="protein sequence ID" value="KIJ40175.1"/>
    <property type="molecule type" value="Genomic_DNA"/>
</dbReference>
<proteinExistence type="predicted"/>
<reference evidence="2 3" key="1">
    <citation type="submission" date="2014-06" db="EMBL/GenBank/DDBJ databases">
        <title>Evolutionary Origins and Diversification of the Mycorrhizal Mutualists.</title>
        <authorList>
            <consortium name="DOE Joint Genome Institute"/>
            <consortium name="Mycorrhizal Genomics Consortium"/>
            <person name="Kohler A."/>
            <person name="Kuo A."/>
            <person name="Nagy L.G."/>
            <person name="Floudas D."/>
            <person name="Copeland A."/>
            <person name="Barry K.W."/>
            <person name="Cichocki N."/>
            <person name="Veneault-Fourrey C."/>
            <person name="LaButti K."/>
            <person name="Lindquist E.A."/>
            <person name="Lipzen A."/>
            <person name="Lundell T."/>
            <person name="Morin E."/>
            <person name="Murat C."/>
            <person name="Riley R."/>
            <person name="Ohm R."/>
            <person name="Sun H."/>
            <person name="Tunlid A."/>
            <person name="Henrissat B."/>
            <person name="Grigoriev I.V."/>
            <person name="Hibbett D.S."/>
            <person name="Martin F."/>
        </authorList>
    </citation>
    <scope>NUCLEOTIDE SEQUENCE [LARGE SCALE GENOMIC DNA]</scope>
    <source>
        <strain evidence="2 3">SS14</strain>
    </source>
</reference>
<evidence type="ECO:0000313" key="3">
    <source>
        <dbReference type="Proteomes" id="UP000054279"/>
    </source>
</evidence>
<feature type="compositionally biased region" description="Polar residues" evidence="1">
    <location>
        <begin position="443"/>
        <end position="459"/>
    </location>
</feature>
<dbReference type="AlphaFoldDB" id="A0A0C9VPS3"/>
<organism evidence="2 3">
    <name type="scientific">Sphaerobolus stellatus (strain SS14)</name>
    <dbReference type="NCBI Taxonomy" id="990650"/>
    <lineage>
        <taxon>Eukaryota</taxon>
        <taxon>Fungi</taxon>
        <taxon>Dikarya</taxon>
        <taxon>Basidiomycota</taxon>
        <taxon>Agaricomycotina</taxon>
        <taxon>Agaricomycetes</taxon>
        <taxon>Phallomycetidae</taxon>
        <taxon>Geastrales</taxon>
        <taxon>Sphaerobolaceae</taxon>
        <taxon>Sphaerobolus</taxon>
    </lineage>
</organism>
<feature type="compositionally biased region" description="Basic and acidic residues" evidence="1">
    <location>
        <begin position="205"/>
        <end position="216"/>
    </location>
</feature>
<protein>
    <submittedName>
        <fullName evidence="2">Uncharacterized protein</fullName>
    </submittedName>
</protein>
<feature type="region of interest" description="Disordered" evidence="1">
    <location>
        <begin position="433"/>
        <end position="489"/>
    </location>
</feature>
<accession>A0A0C9VPS3</accession>
<keyword evidence="3" id="KW-1185">Reference proteome</keyword>
<evidence type="ECO:0000313" key="2">
    <source>
        <dbReference type="EMBL" id="KIJ40175.1"/>
    </source>
</evidence>
<feature type="compositionally biased region" description="Basic and acidic residues" evidence="1">
    <location>
        <begin position="460"/>
        <end position="473"/>
    </location>
</feature>
<evidence type="ECO:0000256" key="1">
    <source>
        <dbReference type="SAM" id="MobiDB-lite"/>
    </source>
</evidence>
<feature type="region of interest" description="Disordered" evidence="1">
    <location>
        <begin position="1"/>
        <end position="21"/>
    </location>
</feature>
<feature type="region of interest" description="Disordered" evidence="1">
    <location>
        <begin position="202"/>
        <end position="291"/>
    </location>
</feature>
<name>A0A0C9VPS3_SPHS4</name>
<feature type="compositionally biased region" description="Basic and acidic residues" evidence="1">
    <location>
        <begin position="279"/>
        <end position="288"/>
    </location>
</feature>
<sequence length="503" mass="56052">MSRIQYMEQPPVAGGSEPENTLHVHNLPRSFSAPELGHALPQQWQHVQWQSWPNYYQHPLSNFNPPYLSNNHHGYYAYAPPYYHYGFAYSAPFHQPATIQVQPYQHAYPLYGYLPHRNTSHFYYPANSILPPAPPPMPLFPSPISSAPQIMQQTAPILHFLMSQPHRVPKETEQSISSTVVTAISGRDVNSSQDQIRSTISDYILPKEDSPGRDRASNNPTVQTSLFEPDYNSSQTTQRFSSGPSTSNKPHDSSTASSDHYTSAQALQVMTGNGSDGAENPRHSEEKGVGGVNEPVWENLEVKETLGKGSAGIVQDIPERNGVVPTDLLQTMHKEIISRLDTIAVLLQECVLKGPERLPESKGILTSLLQTMHQDGITRSDTFKSILQERVLTEQRRHSSLLTAIFDSINVGLEHMGYTYESDTVDEDQVDITKEEEGKGSSHNDSPPAQGSSQEMTDTGSKDGAEEGRKSSDTADEEQDESVRDEMEDLRQLAKFAALRSRR</sequence>